<proteinExistence type="predicted"/>
<dbReference type="Pfam" id="PF13456">
    <property type="entry name" value="RVT_3"/>
    <property type="match status" value="1"/>
</dbReference>
<dbReference type="GO" id="GO:0004523">
    <property type="term" value="F:RNA-DNA hybrid ribonuclease activity"/>
    <property type="evidence" value="ECO:0007669"/>
    <property type="project" value="InterPro"/>
</dbReference>
<name>A0A843UT24_COLES</name>
<dbReference type="InterPro" id="IPR002156">
    <property type="entry name" value="RNaseH_domain"/>
</dbReference>
<protein>
    <recommendedName>
        <fullName evidence="1">RNase H type-1 domain-containing protein</fullName>
    </recommendedName>
</protein>
<dbReference type="InterPro" id="IPR012337">
    <property type="entry name" value="RNaseH-like_sf"/>
</dbReference>
<dbReference type="OrthoDB" id="597234at2759"/>
<dbReference type="InterPro" id="IPR053151">
    <property type="entry name" value="RNase_H-like"/>
</dbReference>
<dbReference type="PANTHER" id="PTHR47723:SF19">
    <property type="entry name" value="POLYNUCLEOTIDYL TRANSFERASE, RIBONUCLEASE H-LIKE SUPERFAMILY PROTEIN"/>
    <property type="match status" value="1"/>
</dbReference>
<evidence type="ECO:0000259" key="1">
    <source>
        <dbReference type="Pfam" id="PF13456"/>
    </source>
</evidence>
<sequence length="211" mass="23291">MGTSGMAYPQFAIPECFSSSLYNDSSAERRRRWMIPSSLYITAGMDIDCLFLDVMVSLSLMDLNTAPTGKFLQIFVDEEDYWEEVDDTLILLHTTPVLQCPCGKGHCRKRTSKTSKYYGRSFYIFPQSMIPPLVDFCLNVDGASKGNPGICGGGGCICDKHGKLLLAFANFYGVGKNIIAETRACMCDGLRLAHFLGVRLSAIYSDLSTLV</sequence>
<dbReference type="Gene3D" id="3.30.420.10">
    <property type="entry name" value="Ribonuclease H-like superfamily/Ribonuclease H"/>
    <property type="match status" value="1"/>
</dbReference>
<dbReference type="InterPro" id="IPR036397">
    <property type="entry name" value="RNaseH_sf"/>
</dbReference>
<dbReference type="GO" id="GO:0003676">
    <property type="term" value="F:nucleic acid binding"/>
    <property type="evidence" value="ECO:0007669"/>
    <property type="project" value="InterPro"/>
</dbReference>
<accession>A0A843UT24</accession>
<reference evidence="2" key="1">
    <citation type="submission" date="2017-07" db="EMBL/GenBank/DDBJ databases">
        <title>Taro Niue Genome Assembly and Annotation.</title>
        <authorList>
            <person name="Atibalentja N."/>
            <person name="Keating K."/>
            <person name="Fields C.J."/>
        </authorList>
    </citation>
    <scope>NUCLEOTIDE SEQUENCE</scope>
    <source>
        <strain evidence="2">Niue_2</strain>
        <tissue evidence="2">Leaf</tissue>
    </source>
</reference>
<keyword evidence="3" id="KW-1185">Reference proteome</keyword>
<dbReference type="SUPFAM" id="SSF53098">
    <property type="entry name" value="Ribonuclease H-like"/>
    <property type="match status" value="1"/>
</dbReference>
<dbReference type="EMBL" id="NMUH01000839">
    <property type="protein sequence ID" value="MQL85627.1"/>
    <property type="molecule type" value="Genomic_DNA"/>
</dbReference>
<dbReference type="PANTHER" id="PTHR47723">
    <property type="entry name" value="OS05G0353850 PROTEIN"/>
    <property type="match status" value="1"/>
</dbReference>
<gene>
    <name evidence="2" type="ORF">Taro_018150</name>
</gene>
<evidence type="ECO:0000313" key="2">
    <source>
        <dbReference type="EMBL" id="MQL85627.1"/>
    </source>
</evidence>
<evidence type="ECO:0000313" key="3">
    <source>
        <dbReference type="Proteomes" id="UP000652761"/>
    </source>
</evidence>
<dbReference type="AlphaFoldDB" id="A0A843UT24"/>
<comment type="caution">
    <text evidence="2">The sequence shown here is derived from an EMBL/GenBank/DDBJ whole genome shotgun (WGS) entry which is preliminary data.</text>
</comment>
<dbReference type="Proteomes" id="UP000652761">
    <property type="component" value="Unassembled WGS sequence"/>
</dbReference>
<feature type="domain" description="RNase H type-1" evidence="1">
    <location>
        <begin position="139"/>
        <end position="211"/>
    </location>
</feature>
<organism evidence="2 3">
    <name type="scientific">Colocasia esculenta</name>
    <name type="common">Wild taro</name>
    <name type="synonym">Arum esculentum</name>
    <dbReference type="NCBI Taxonomy" id="4460"/>
    <lineage>
        <taxon>Eukaryota</taxon>
        <taxon>Viridiplantae</taxon>
        <taxon>Streptophyta</taxon>
        <taxon>Embryophyta</taxon>
        <taxon>Tracheophyta</taxon>
        <taxon>Spermatophyta</taxon>
        <taxon>Magnoliopsida</taxon>
        <taxon>Liliopsida</taxon>
        <taxon>Araceae</taxon>
        <taxon>Aroideae</taxon>
        <taxon>Colocasieae</taxon>
        <taxon>Colocasia</taxon>
    </lineage>
</organism>